<dbReference type="Gene3D" id="1.10.150.240">
    <property type="entry name" value="Putative phosphatase, domain 2"/>
    <property type="match status" value="1"/>
</dbReference>
<gene>
    <name evidence="2" type="ORF">INT47_009149</name>
</gene>
<dbReference type="InterPro" id="IPR023198">
    <property type="entry name" value="PGP-like_dom2"/>
</dbReference>
<sequence>ISSIEYVQKTFTSDVKKIKTVSIEAIKTSDSNIKETVSTVVNSSREKIDTYLTRVTASVISVATAAIAIHAVKKHKDQEDKKTETHNEWSIDVKDNVSVMSKWFELFTKRISDSVHQDKDDVVEKINAVTDQAEQEITQIITTARTDFIKRLSHENLDQESYNYACKHYEESLERVRITIITQVSEAKKVAIRAHTTGNTQLLESELTKITVISTETIKVAMGSSVVISHKAKPTTSTSTTNAESVLEIEVKDDDAIVLGEEEVDFERKQQSVITHEVQKIQDKKTQKVEDKKTGVSIEKMAAGAALAIGAAAGAAVVVKKKNDKEEALKKQEVAKKQQAVLITQHKLKYDSGVSVVDSVKISISEWFTSLIQKVSKASKSGASSKKITVIVEESRAELTQIIEHAKVTGSTYCSSASDEKQFVSKIEWASSVAHNQAVQIQQIGINASAGKTDLTSQMEALSTASYHQIEVTLEQLKTSVTFHQKVNKINSKTSTEVDSNKTTVGPVCGKMETSVDKTKVAYSVIQETRVTTVALFVSLSERIVTRIRQGGSNVQEDVTSMIDTTELEVTKIFNEAKSTSSKVDKKTRLEIEEALTVVHQAVKEQITEVKTVTVEAVSTTTTDSKVAIEKVLEVSNKSKNRIETTFTSVSETITASLIIVTQTAQKATETVQGWFSDLTSKINKLLEADDCTAEETQVKIDTVVAEAEVEMKTQITKLQETSTTQKTSGTTTQVSTDHHLDVFFGNVKSSVQTQLEAVKNTVHETAKSDKETIISKLQKTESQLKHDVNTHYEAVEKITTVEHITGTEQKVAIEVEKNRHDNYKNTIEKVAVGTAAVAAAAAIAIDHHKKTQQSETTVVQVVKESSIQEVQARIDTWFTNLANKVTTCTKKGGSNVSVEVQKIVEEAQSELDVTIESYKSQHTTTTVTEKRTFISTLEWVKTTAYTQSSQITQIVSHSSSSAVDLSTQIENHVSATKQQIDSALEVHHKTSTTVTEDTKKTSDSSEKKNSVNVIEVVTETREQTQKRLSLETSIVVQESKTRVTNWLVLLLESITTIIHGNSETIRKDIFSRLEVADKEIDVFIQETKQKFLTISKTTATSHVNAETHALVVNSIKQTLDCIDSMRATLILQISVLREVITRIEVEDIDVITERLEAVITRTQVRVHHTLETGVSMAISTAFEGKVVTWTETSAIPASFKNVRAIAFDVLGTVANYHKSLYKVWKQIITPKSDVVLSGLDFNVFVEEWYGAFTNAKKEHFFKKQCVTDDITLHESLVHILKRYYVQELLTESETEQLCQAWRSVGVHEDASIGIRRLKNQASAKYAAVAISDTFSTRSMIELAQNNGLCFHAQFSAEMFSSEASTNTASQSVLKGTIQLLGLQHAEELAVVSSNVELVSAAKQQGCHAILIERESCHECATIECDVKVDGLDIFGESVQSFLEHESMVKVWTTKEAPAAPRVWVQKLKGFLNY</sequence>
<dbReference type="InterPro" id="IPR023214">
    <property type="entry name" value="HAD_sf"/>
</dbReference>
<dbReference type="InterPro" id="IPR036412">
    <property type="entry name" value="HAD-like_sf"/>
</dbReference>
<comment type="caution">
    <text evidence="2">The sequence shown here is derived from an EMBL/GenBank/DDBJ whole genome shotgun (WGS) entry which is preliminary data.</text>
</comment>
<dbReference type="EMBL" id="JAEPRD010000003">
    <property type="protein sequence ID" value="KAG2213475.1"/>
    <property type="molecule type" value="Genomic_DNA"/>
</dbReference>
<proteinExistence type="predicted"/>
<feature type="non-terminal residue" evidence="2">
    <location>
        <position position="1474"/>
    </location>
</feature>
<accession>A0A8H7RMW7</accession>
<keyword evidence="3" id="KW-1185">Reference proteome</keyword>
<feature type="region of interest" description="Disordered" evidence="1">
    <location>
        <begin position="983"/>
        <end position="1009"/>
    </location>
</feature>
<reference evidence="2" key="1">
    <citation type="submission" date="2020-12" db="EMBL/GenBank/DDBJ databases">
        <title>Metabolic potential, ecology and presence of endohyphal bacteria is reflected in genomic diversity of Mucoromycotina.</title>
        <authorList>
            <person name="Muszewska A."/>
            <person name="Okrasinska A."/>
            <person name="Steczkiewicz K."/>
            <person name="Drgas O."/>
            <person name="Orlowska M."/>
            <person name="Perlinska-Lenart U."/>
            <person name="Aleksandrzak-Piekarczyk T."/>
            <person name="Szatraj K."/>
            <person name="Zielenkiewicz U."/>
            <person name="Pilsyk S."/>
            <person name="Malc E."/>
            <person name="Mieczkowski P."/>
            <person name="Kruszewska J.S."/>
            <person name="Biernat P."/>
            <person name="Pawlowska J."/>
        </authorList>
    </citation>
    <scope>NUCLEOTIDE SEQUENCE</scope>
    <source>
        <strain evidence="2">WA0000017839</strain>
    </source>
</reference>
<evidence type="ECO:0000313" key="2">
    <source>
        <dbReference type="EMBL" id="KAG2213475.1"/>
    </source>
</evidence>
<dbReference type="Gene3D" id="3.40.50.1000">
    <property type="entry name" value="HAD superfamily/HAD-like"/>
    <property type="match status" value="1"/>
</dbReference>
<feature type="compositionally biased region" description="Basic and acidic residues" evidence="1">
    <location>
        <begin position="997"/>
        <end position="1009"/>
    </location>
</feature>
<dbReference type="SUPFAM" id="SSF56784">
    <property type="entry name" value="HAD-like"/>
    <property type="match status" value="1"/>
</dbReference>
<evidence type="ECO:0000256" key="1">
    <source>
        <dbReference type="SAM" id="MobiDB-lite"/>
    </source>
</evidence>
<name>A0A8H7RMW7_9FUNG</name>
<dbReference type="OrthoDB" id="2363873at2759"/>
<protein>
    <submittedName>
        <fullName evidence="2">Uncharacterized protein</fullName>
    </submittedName>
</protein>
<evidence type="ECO:0000313" key="3">
    <source>
        <dbReference type="Proteomes" id="UP000603453"/>
    </source>
</evidence>
<organism evidence="2 3">
    <name type="scientific">Mucor saturninus</name>
    <dbReference type="NCBI Taxonomy" id="64648"/>
    <lineage>
        <taxon>Eukaryota</taxon>
        <taxon>Fungi</taxon>
        <taxon>Fungi incertae sedis</taxon>
        <taxon>Mucoromycota</taxon>
        <taxon>Mucoromycotina</taxon>
        <taxon>Mucoromycetes</taxon>
        <taxon>Mucorales</taxon>
        <taxon>Mucorineae</taxon>
        <taxon>Mucoraceae</taxon>
        <taxon>Mucor</taxon>
    </lineage>
</organism>
<dbReference type="Proteomes" id="UP000603453">
    <property type="component" value="Unassembled WGS sequence"/>
</dbReference>